<feature type="domain" description="Glycerol-3-phosphate dehydrogenase NAD-dependent C-terminal" evidence="9">
    <location>
        <begin position="513"/>
        <end position="663"/>
    </location>
</feature>
<dbReference type="Gene3D" id="3.40.50.1000">
    <property type="entry name" value="HAD superfamily/HAD-like"/>
    <property type="match status" value="1"/>
</dbReference>
<evidence type="ECO:0000256" key="1">
    <source>
        <dbReference type="ARBA" id="ARBA00011009"/>
    </source>
</evidence>
<dbReference type="InterPro" id="IPR036291">
    <property type="entry name" value="NAD(P)-bd_dom_sf"/>
</dbReference>
<dbReference type="NCBIfam" id="TIGR01488">
    <property type="entry name" value="HAD-SF-IB"/>
    <property type="match status" value="1"/>
</dbReference>
<dbReference type="GO" id="GO:0141152">
    <property type="term" value="F:glycerol-3-phosphate dehydrogenase (NAD+) activity"/>
    <property type="evidence" value="ECO:0007669"/>
    <property type="project" value="UniProtKB-UniRule"/>
</dbReference>
<gene>
    <name evidence="10" type="ORF">Rsub_00651</name>
</gene>
<evidence type="ECO:0000259" key="9">
    <source>
        <dbReference type="Pfam" id="PF07479"/>
    </source>
</evidence>
<dbReference type="PANTHER" id="PTHR11728">
    <property type="entry name" value="GLYCEROL-3-PHOSPHATE DEHYDROGENASE"/>
    <property type="match status" value="1"/>
</dbReference>
<proteinExistence type="inferred from homology"/>
<dbReference type="GO" id="GO:0046168">
    <property type="term" value="P:glycerol-3-phosphate catabolic process"/>
    <property type="evidence" value="ECO:0007669"/>
    <property type="project" value="UniProtKB-UniRule"/>
</dbReference>
<dbReference type="Gene3D" id="3.40.50.720">
    <property type="entry name" value="NAD(P)-binding Rossmann-like Domain"/>
    <property type="match status" value="1"/>
</dbReference>
<dbReference type="SUPFAM" id="SSF48179">
    <property type="entry name" value="6-phosphogluconate dehydrogenase C-terminal domain-like"/>
    <property type="match status" value="1"/>
</dbReference>
<evidence type="ECO:0000313" key="11">
    <source>
        <dbReference type="Proteomes" id="UP000247498"/>
    </source>
</evidence>
<dbReference type="InParanoid" id="A0A2V0NLH2"/>
<dbReference type="InterPro" id="IPR023214">
    <property type="entry name" value="HAD_sf"/>
</dbReference>
<dbReference type="InterPro" id="IPR006168">
    <property type="entry name" value="G3P_DH_NAD-dep"/>
</dbReference>
<dbReference type="InterPro" id="IPR011128">
    <property type="entry name" value="G3P_DH_NAD-dep_N"/>
</dbReference>
<dbReference type="NCBIfam" id="TIGR03376">
    <property type="entry name" value="glycerol3P_DH"/>
    <property type="match status" value="1"/>
</dbReference>
<dbReference type="InterPro" id="IPR036412">
    <property type="entry name" value="HAD-like_sf"/>
</dbReference>
<evidence type="ECO:0000256" key="2">
    <source>
        <dbReference type="ARBA" id="ARBA00023002"/>
    </source>
</evidence>
<evidence type="ECO:0000256" key="5">
    <source>
        <dbReference type="RuleBase" id="RU000437"/>
    </source>
</evidence>
<dbReference type="FunFam" id="1.10.1040.10:FF:000004">
    <property type="entry name" value="Glycerol-3-phosphate dehydrogenase [NAD(+)]"/>
    <property type="match status" value="1"/>
</dbReference>
<dbReference type="GO" id="GO:0005975">
    <property type="term" value="P:carbohydrate metabolic process"/>
    <property type="evidence" value="ECO:0007669"/>
    <property type="project" value="InterPro"/>
</dbReference>
<dbReference type="SUPFAM" id="SSF56784">
    <property type="entry name" value="HAD-like"/>
    <property type="match status" value="1"/>
</dbReference>
<dbReference type="PROSITE" id="PS00957">
    <property type="entry name" value="NAD_G3PDH"/>
    <property type="match status" value="1"/>
</dbReference>
<dbReference type="EC" id="1.1.1.8" evidence="6"/>
<dbReference type="GO" id="GO:0005829">
    <property type="term" value="C:cytosol"/>
    <property type="evidence" value="ECO:0007669"/>
    <property type="project" value="TreeGrafter"/>
</dbReference>
<dbReference type="Gene3D" id="1.10.150.210">
    <property type="entry name" value="Phosphoserine phosphatase, domain 2"/>
    <property type="match status" value="1"/>
</dbReference>
<evidence type="ECO:0000256" key="7">
    <source>
        <dbReference type="SAM" id="MobiDB-lite"/>
    </source>
</evidence>
<dbReference type="GO" id="GO:0042803">
    <property type="term" value="F:protein homodimerization activity"/>
    <property type="evidence" value="ECO:0007669"/>
    <property type="project" value="InterPro"/>
</dbReference>
<feature type="compositionally biased region" description="Pro residues" evidence="7">
    <location>
        <begin position="48"/>
        <end position="63"/>
    </location>
</feature>
<dbReference type="InterPro" id="IPR017751">
    <property type="entry name" value="G3P_DH_NAD-dep_euk"/>
</dbReference>
<dbReference type="EMBL" id="BDRX01000003">
    <property type="protein sequence ID" value="GBF87939.1"/>
    <property type="molecule type" value="Genomic_DNA"/>
</dbReference>
<dbReference type="PANTHER" id="PTHR11728:SF8">
    <property type="entry name" value="GLYCEROL-3-PHOSPHATE DEHYDROGENASE [NAD(+)]-RELATED"/>
    <property type="match status" value="1"/>
</dbReference>
<dbReference type="SUPFAM" id="SSF51735">
    <property type="entry name" value="NAD(P)-binding Rossmann-fold domains"/>
    <property type="match status" value="1"/>
</dbReference>
<keyword evidence="3 5" id="KW-0520">NAD</keyword>
<evidence type="ECO:0000256" key="6">
    <source>
        <dbReference type="RuleBase" id="RU361243"/>
    </source>
</evidence>
<dbReference type="CDD" id="cd04309">
    <property type="entry name" value="HAD_PSP_eu"/>
    <property type="match status" value="1"/>
</dbReference>
<dbReference type="InterPro" id="IPR013328">
    <property type="entry name" value="6PGD_dom2"/>
</dbReference>
<feature type="region of interest" description="Disordered" evidence="7">
    <location>
        <begin position="1"/>
        <end position="84"/>
    </location>
</feature>
<dbReference type="Gene3D" id="1.10.1040.10">
    <property type="entry name" value="N-(1-d-carboxylethyl)-l-norvaline Dehydrogenase, domain 2"/>
    <property type="match status" value="1"/>
</dbReference>
<protein>
    <recommendedName>
        <fullName evidence="6">Glycerol-3-phosphate dehydrogenase [NAD(+)]</fullName>
        <ecNumber evidence="6">1.1.1.8</ecNumber>
    </recommendedName>
</protein>
<dbReference type="InterPro" id="IPR008927">
    <property type="entry name" value="6-PGluconate_DH-like_C_sf"/>
</dbReference>
<dbReference type="Proteomes" id="UP000247498">
    <property type="component" value="Unassembled WGS sequence"/>
</dbReference>
<feature type="domain" description="Glycerol-3-phosphate dehydrogenase NAD-dependent N-terminal" evidence="8">
    <location>
        <begin position="322"/>
        <end position="489"/>
    </location>
</feature>
<evidence type="ECO:0000256" key="4">
    <source>
        <dbReference type="ARBA" id="ARBA00048683"/>
    </source>
</evidence>
<dbReference type="Pfam" id="PF01210">
    <property type="entry name" value="NAD_Gly3P_dh_N"/>
    <property type="match status" value="1"/>
</dbReference>
<evidence type="ECO:0000259" key="8">
    <source>
        <dbReference type="Pfam" id="PF01210"/>
    </source>
</evidence>
<dbReference type="AlphaFoldDB" id="A0A2V0NLH2"/>
<dbReference type="Pfam" id="PF12710">
    <property type="entry name" value="HAD"/>
    <property type="match status" value="1"/>
</dbReference>
<feature type="compositionally biased region" description="Low complexity" evidence="7">
    <location>
        <begin position="35"/>
        <end position="47"/>
    </location>
</feature>
<keyword evidence="2 5" id="KW-0560">Oxidoreductase</keyword>
<evidence type="ECO:0000256" key="3">
    <source>
        <dbReference type="ARBA" id="ARBA00023027"/>
    </source>
</evidence>
<evidence type="ECO:0000313" key="10">
    <source>
        <dbReference type="EMBL" id="GBF87939.1"/>
    </source>
</evidence>
<comment type="caution">
    <text evidence="10">The sequence shown here is derived from an EMBL/GenBank/DDBJ whole genome shotgun (WGS) entry which is preliminary data.</text>
</comment>
<accession>A0A2V0NLH2</accession>
<feature type="compositionally biased region" description="Low complexity" evidence="7">
    <location>
        <begin position="12"/>
        <end position="27"/>
    </location>
</feature>
<dbReference type="OrthoDB" id="504756at2759"/>
<comment type="similarity">
    <text evidence="1 5">Belongs to the NAD-dependent glycerol-3-phosphate dehydrogenase family.</text>
</comment>
<dbReference type="InterPro" id="IPR006109">
    <property type="entry name" value="G3P_DH_NAD-dep_C"/>
</dbReference>
<name>A0A2V0NLH2_9CHLO</name>
<keyword evidence="11" id="KW-1185">Reference proteome</keyword>
<sequence>MAALRAPSRTIPAAAAPFAARAARRPIAPSPRLPRAPAAASPSAAPARPAPPWRRPAPQPPRAAPTAGGGASVTGARDESAGPALEPTERVLKLWRSANAVCFDVDCTLTVNDSLDLLAEFMGVGGEVAAVTSRAMDGSMNLEAALEERLRIIDCTPKDIKAFIKAHPPESRLVPGAKALIAALQARGVAVYLVSGGFREMTLPIARYLGVPPDNVYANRMNWQWDDDTGEPTRLVGFDNSEPTAHNQGKPQAIARIRRGRPYNTIVMIGDGITDLEAVQVSGGADLFVGFGGVVRRPAVEAGADWYVFDYKVLLDSLKRYKVAMVGSGAWACAAAHMVAQNCAGDDPADEFADEVRMWVYEEDCEGRKLTDVINEAHENPKYLPGVSLGPNLVADPELLSTVADADVIIFCAPHQFMRGICKQLIGKIKPDAVAVSLTKGMRVRREGPQLISEMVSKYLGIDCSVLMGANIATAIGREELSEAVIGYSVRDNALLLRKLFQTRYFRVSLLADVAGAEMCGTLKNIVALAAGFIDGVGLGPNSKATVMRQGLMEMRAFAKALYPNVRDETFFEPCGVADLIATCYGGRNRLVAEEFARGMLDGRPRSFEALEADLLKGQKLQGVLTSNEVQEILVARGWETDYPLFTTVNRIVTGRNPPTDITNFMEVGKIAEATETVEVDENGVPVRRRSPPVLLTT</sequence>
<dbReference type="PRINTS" id="PR00077">
    <property type="entry name" value="GPDHDRGNASE"/>
</dbReference>
<dbReference type="STRING" id="307507.A0A2V0NLH2"/>
<organism evidence="10 11">
    <name type="scientific">Raphidocelis subcapitata</name>
    <dbReference type="NCBI Taxonomy" id="307507"/>
    <lineage>
        <taxon>Eukaryota</taxon>
        <taxon>Viridiplantae</taxon>
        <taxon>Chlorophyta</taxon>
        <taxon>core chlorophytes</taxon>
        <taxon>Chlorophyceae</taxon>
        <taxon>CS clade</taxon>
        <taxon>Sphaeropleales</taxon>
        <taxon>Selenastraceae</taxon>
        <taxon>Raphidocelis</taxon>
    </lineage>
</organism>
<dbReference type="GO" id="GO:0051287">
    <property type="term" value="F:NAD binding"/>
    <property type="evidence" value="ECO:0007669"/>
    <property type="project" value="UniProtKB-UniRule"/>
</dbReference>
<reference evidence="10 11" key="1">
    <citation type="journal article" date="2018" name="Sci. Rep.">
        <title>Raphidocelis subcapitata (=Pseudokirchneriella subcapitata) provides an insight into genome evolution and environmental adaptations in the Sphaeropleales.</title>
        <authorList>
            <person name="Suzuki S."/>
            <person name="Yamaguchi H."/>
            <person name="Nakajima N."/>
            <person name="Kawachi M."/>
        </authorList>
    </citation>
    <scope>NUCLEOTIDE SEQUENCE [LARGE SCALE GENOMIC DNA]</scope>
    <source>
        <strain evidence="10 11">NIES-35</strain>
    </source>
</reference>
<dbReference type="Pfam" id="PF07479">
    <property type="entry name" value="NAD_Gly3P_dh_C"/>
    <property type="match status" value="1"/>
</dbReference>
<comment type="catalytic activity">
    <reaction evidence="4 6">
        <text>sn-glycerol 3-phosphate + NAD(+) = dihydroxyacetone phosphate + NADH + H(+)</text>
        <dbReference type="Rhea" id="RHEA:11092"/>
        <dbReference type="ChEBI" id="CHEBI:15378"/>
        <dbReference type="ChEBI" id="CHEBI:57540"/>
        <dbReference type="ChEBI" id="CHEBI:57597"/>
        <dbReference type="ChEBI" id="CHEBI:57642"/>
        <dbReference type="ChEBI" id="CHEBI:57945"/>
        <dbReference type="EC" id="1.1.1.8"/>
    </reaction>
</comment>